<dbReference type="InterPro" id="IPR003439">
    <property type="entry name" value="ABC_transporter-like_ATP-bd"/>
</dbReference>
<organism evidence="6 7">
    <name type="scientific">Methanobacterium subterraneum</name>
    <dbReference type="NCBI Taxonomy" id="59277"/>
    <lineage>
        <taxon>Archaea</taxon>
        <taxon>Methanobacteriati</taxon>
        <taxon>Methanobacteriota</taxon>
        <taxon>Methanomada group</taxon>
        <taxon>Methanobacteria</taxon>
        <taxon>Methanobacteriales</taxon>
        <taxon>Methanobacteriaceae</taxon>
        <taxon>Methanobacterium</taxon>
    </lineage>
</organism>
<keyword evidence="2" id="KW-0813">Transport</keyword>
<dbReference type="PANTHER" id="PTHR42711">
    <property type="entry name" value="ABC TRANSPORTER ATP-BINDING PROTEIN"/>
    <property type="match status" value="1"/>
</dbReference>
<evidence type="ECO:0000313" key="7">
    <source>
        <dbReference type="Proteomes" id="UP000586031"/>
    </source>
</evidence>
<dbReference type="PROSITE" id="PS50893">
    <property type="entry name" value="ABC_TRANSPORTER_2"/>
    <property type="match status" value="1"/>
</dbReference>
<dbReference type="CDD" id="cd03230">
    <property type="entry name" value="ABC_DR_subfamily_A"/>
    <property type="match status" value="1"/>
</dbReference>
<dbReference type="EMBL" id="DUHE01000034">
    <property type="protein sequence ID" value="HII83469.1"/>
    <property type="molecule type" value="Genomic_DNA"/>
</dbReference>
<evidence type="ECO:0000256" key="1">
    <source>
        <dbReference type="ARBA" id="ARBA00005417"/>
    </source>
</evidence>
<reference evidence="7" key="1">
    <citation type="journal article" date="2020" name="bioRxiv">
        <title>A rank-normalized archaeal taxonomy based on genome phylogeny resolves widespread incomplete and uneven classifications.</title>
        <authorList>
            <person name="Rinke C."/>
            <person name="Chuvochina M."/>
            <person name="Mussig A.J."/>
            <person name="Chaumeil P.-A."/>
            <person name="Waite D.W."/>
            <person name="Whitman W.B."/>
            <person name="Parks D.H."/>
            <person name="Hugenholtz P."/>
        </authorList>
    </citation>
    <scope>NUCLEOTIDE SEQUENCE [LARGE SCALE GENOMIC DNA]</scope>
</reference>
<dbReference type="SUPFAM" id="SSF52540">
    <property type="entry name" value="P-loop containing nucleoside triphosphate hydrolases"/>
    <property type="match status" value="1"/>
</dbReference>
<sequence>MTVIEIEKLTKYYGKFLALNEVDLEVKPGEVYGFIGPNGAGKTTTLRILLGLIRKDSGEIRLFDGDPWHDAVRLHSRMAYVPGDVNLWPSLTGGEVIDMLGKLRGDFDPERRDELLEHFRLDPKKKCGAYSTGNRQKVALISALVSDVELYILDEPTIGLDPLMEVVFRENVNELKKAGKTVLLSSHILSEVEALCDRLSIIRDGQIIETGTFEDLRYITRTSITVDAYKSITGLENLEGIHNLTVNEKHARFSVDGEKIDSVLKYLTQFGVKSLLSTPPTLEELFIRYYSEEYTGK</sequence>
<gene>
    <name evidence="6" type="ORF">HA271_01225</name>
</gene>
<evidence type="ECO:0000256" key="4">
    <source>
        <dbReference type="ARBA" id="ARBA00022840"/>
    </source>
</evidence>
<evidence type="ECO:0000259" key="5">
    <source>
        <dbReference type="PROSITE" id="PS50893"/>
    </source>
</evidence>
<dbReference type="InterPro" id="IPR027417">
    <property type="entry name" value="P-loop_NTPase"/>
</dbReference>
<evidence type="ECO:0000256" key="3">
    <source>
        <dbReference type="ARBA" id="ARBA00022741"/>
    </source>
</evidence>
<keyword evidence="3" id="KW-0547">Nucleotide-binding</keyword>
<keyword evidence="4 6" id="KW-0067">ATP-binding</keyword>
<dbReference type="Pfam" id="PF00005">
    <property type="entry name" value="ABC_tran"/>
    <property type="match status" value="1"/>
</dbReference>
<dbReference type="SMART" id="SM00382">
    <property type="entry name" value="AAA"/>
    <property type="match status" value="1"/>
</dbReference>
<dbReference type="GO" id="GO:0005524">
    <property type="term" value="F:ATP binding"/>
    <property type="evidence" value="ECO:0007669"/>
    <property type="project" value="UniProtKB-KW"/>
</dbReference>
<dbReference type="AlphaFoldDB" id="A0A7J4TJU4"/>
<dbReference type="Pfam" id="PF13732">
    <property type="entry name" value="DrrA1-3_C"/>
    <property type="match status" value="1"/>
</dbReference>
<comment type="caution">
    <text evidence="6">The sequence shown here is derived from an EMBL/GenBank/DDBJ whole genome shotgun (WGS) entry which is preliminary data.</text>
</comment>
<name>A0A7J4TJU4_9EURY</name>
<dbReference type="InterPro" id="IPR003593">
    <property type="entry name" value="AAA+_ATPase"/>
</dbReference>
<dbReference type="InterPro" id="IPR050763">
    <property type="entry name" value="ABC_transporter_ATP-binding"/>
</dbReference>
<protein>
    <submittedName>
        <fullName evidence="6">ABC transporter ATP-binding protein</fullName>
    </submittedName>
</protein>
<dbReference type="Proteomes" id="UP000586031">
    <property type="component" value="Unassembled WGS sequence"/>
</dbReference>
<proteinExistence type="inferred from homology"/>
<dbReference type="Gene3D" id="3.40.50.300">
    <property type="entry name" value="P-loop containing nucleotide triphosphate hydrolases"/>
    <property type="match status" value="1"/>
</dbReference>
<evidence type="ECO:0000313" key="6">
    <source>
        <dbReference type="EMBL" id="HII83469.1"/>
    </source>
</evidence>
<dbReference type="InterPro" id="IPR025302">
    <property type="entry name" value="DrrA1/2-like_C"/>
</dbReference>
<dbReference type="GO" id="GO:0016887">
    <property type="term" value="F:ATP hydrolysis activity"/>
    <property type="evidence" value="ECO:0007669"/>
    <property type="project" value="InterPro"/>
</dbReference>
<comment type="similarity">
    <text evidence="1">Belongs to the ABC transporter superfamily.</text>
</comment>
<accession>A0A7J4TJU4</accession>
<dbReference type="PANTHER" id="PTHR42711:SF5">
    <property type="entry name" value="ABC TRANSPORTER ATP-BINDING PROTEIN NATA"/>
    <property type="match status" value="1"/>
</dbReference>
<feature type="domain" description="ABC transporter" evidence="5">
    <location>
        <begin position="4"/>
        <end position="229"/>
    </location>
</feature>
<evidence type="ECO:0000256" key="2">
    <source>
        <dbReference type="ARBA" id="ARBA00022448"/>
    </source>
</evidence>